<dbReference type="Pfam" id="PF08677">
    <property type="entry name" value="GP11"/>
    <property type="match status" value="1"/>
</dbReference>
<dbReference type="RefSeq" id="YP_009030216.1">
    <property type="nucleotide sequence ID" value="NC_024121.1"/>
</dbReference>
<keyword evidence="2" id="KW-1185">Reference proteome</keyword>
<dbReference type="InterPro" id="IPR014791">
    <property type="entry name" value="Baseplate_struct_Gp11"/>
</dbReference>
<proteinExistence type="predicted"/>
<dbReference type="InterPro" id="IPR015982">
    <property type="entry name" value="Baseplate_struct_Gp11_N_sf"/>
</dbReference>
<dbReference type="InterPro" id="IPR015976">
    <property type="entry name" value="Phage_T4_Gp11_C"/>
</dbReference>
<protein>
    <submittedName>
        <fullName evidence="1">Baseplate wedge subunit and tail pin</fullName>
    </submittedName>
</protein>
<sequence length="212" mass="23285">MSIYNSSTRSAARVTSRNATAIKYVPNGIPDIGGKRAVGQSNVRNTSEGVFYPNVQAAIDDLYGIATGSIGDGKITWQELPLAGNSQTQRLKFDGEARSDDGSDVLINVFGFPFVLKTGTKAVDIADIVSKEFTKYKNNSEYFNTVNVIGDGTTLEIQFTDNIQHDAFMFNQHGVTITGTITDNAHPGYGDWELVGQETKFGRTLYYYRRKA</sequence>
<organism evidence="1 2">
    <name type="scientific">Serratia phage PS2</name>
    <dbReference type="NCBI Taxonomy" id="1481112"/>
    <lineage>
        <taxon>Viruses</taxon>
        <taxon>Duplodnaviria</taxon>
        <taxon>Heunggongvirae</taxon>
        <taxon>Uroviricota</taxon>
        <taxon>Caudoviricetes</taxon>
        <taxon>Muldoonvirus</taxon>
        <taxon>Muldoonvirus PS2</taxon>
    </lineage>
</organism>
<accession>A0A023W6Q9</accession>
<reference evidence="1 2" key="1">
    <citation type="submission" date="2014-01" db="EMBL/GenBank/DDBJ databases">
        <authorList>
            <person name="Zhang G."/>
            <person name="Jin J."/>
            <person name="Li Z.J."/>
            <person name="Wang S.W."/>
            <person name="Chen S.J."/>
            <person name="Wang S.M."/>
            <person name="Wang X.T."/>
            <person name="Li Y.H."/>
            <person name="Wang J."/>
            <person name="Yang C.K."/>
            <person name="Wang L."/>
        </authorList>
    </citation>
    <scope>NUCLEOTIDE SEQUENCE [LARGE SCALE GENOMIC DNA]</scope>
</reference>
<gene>
    <name evidence="1" type="ORF">PS2_169</name>
</gene>
<dbReference type="KEGG" id="vg:19485051"/>
<evidence type="ECO:0000313" key="1">
    <source>
        <dbReference type="EMBL" id="AHY25516.1"/>
    </source>
</evidence>
<name>A0A023W6Q9_9CAUD</name>
<dbReference type="EMBL" id="KJ025957">
    <property type="protein sequence ID" value="AHY25516.1"/>
    <property type="molecule type" value="Genomic_DNA"/>
</dbReference>
<dbReference type="SUPFAM" id="SSF56558">
    <property type="entry name" value="Baseplate structural protein gp11"/>
    <property type="match status" value="1"/>
</dbReference>
<dbReference type="Gene3D" id="3.90.1160.10">
    <property type="entry name" value="Baseplate structural protein gp11, finger domain"/>
    <property type="match status" value="1"/>
</dbReference>
<dbReference type="InterPro" id="IPR036214">
    <property type="entry name" value="Gp11_sf"/>
</dbReference>
<dbReference type="GeneID" id="19485051"/>
<dbReference type="Proteomes" id="UP000024445">
    <property type="component" value="Segment"/>
</dbReference>
<dbReference type="OrthoDB" id="8112at10239"/>
<evidence type="ECO:0000313" key="2">
    <source>
        <dbReference type="Proteomes" id="UP000024445"/>
    </source>
</evidence>
<dbReference type="Gene3D" id="1.10.286.30">
    <property type="entry name" value="Baseplate structural protein GP11, N-terminal domain"/>
    <property type="match status" value="1"/>
</dbReference>